<feature type="signal peptide" evidence="5">
    <location>
        <begin position="1"/>
        <end position="38"/>
    </location>
</feature>
<dbReference type="Pfam" id="PF00190">
    <property type="entry name" value="Cupin_1"/>
    <property type="match status" value="2"/>
</dbReference>
<keyword evidence="5" id="KW-0732">Signal</keyword>
<dbReference type="SUPFAM" id="SSF51182">
    <property type="entry name" value="RmlC-like cupins"/>
    <property type="match status" value="1"/>
</dbReference>
<dbReference type="STRING" id="3476.A0A2P5AY93"/>
<feature type="domain" description="Cupin type-1" evidence="6">
    <location>
        <begin position="48"/>
        <end position="244"/>
    </location>
</feature>
<keyword evidence="4" id="KW-1015">Disulfide bond</keyword>
<evidence type="ECO:0000259" key="6">
    <source>
        <dbReference type="SMART" id="SM00835"/>
    </source>
</evidence>
<dbReference type="InterPro" id="IPR011051">
    <property type="entry name" value="RmlC_Cupin_sf"/>
</dbReference>
<keyword evidence="2" id="KW-0758">Storage protein</keyword>
<evidence type="ECO:0000256" key="3">
    <source>
        <dbReference type="ARBA" id="ARBA00023129"/>
    </source>
</evidence>
<gene>
    <name evidence="7" type="ORF">PanWU01x14_288880</name>
</gene>
<evidence type="ECO:0000313" key="8">
    <source>
        <dbReference type="Proteomes" id="UP000237105"/>
    </source>
</evidence>
<dbReference type="AlphaFoldDB" id="A0A2P5AY93"/>
<dbReference type="EMBL" id="JXTB01000413">
    <property type="protein sequence ID" value="PON41534.1"/>
    <property type="molecule type" value="Genomic_DNA"/>
</dbReference>
<evidence type="ECO:0000256" key="1">
    <source>
        <dbReference type="ARBA" id="ARBA00007178"/>
    </source>
</evidence>
<name>A0A2P5AY93_PARAD</name>
<dbReference type="PRINTS" id="PR00439">
    <property type="entry name" value="11SGLOBULIN"/>
</dbReference>
<dbReference type="InterPro" id="IPR014710">
    <property type="entry name" value="RmlC-like_jellyroll"/>
</dbReference>
<dbReference type="CDD" id="cd02242">
    <property type="entry name" value="cupin_11S_legumin_N"/>
    <property type="match status" value="1"/>
</dbReference>
<sequence length="475" mass="52866">MASKEPVRVHHSRAPGQIGCSLLCLSVLSLLLSNVCLAQQQTGWCQFQLLKVPLPNRKVESKAGISEYWDIEAPDAQELKCAGMSVVRYTLEKGALLLPSILNAPLVYYVLEGINNSSNNHAGKGLHGAAITGCAQTYEAGTAKESKEQEEQHQKVRNIEHGDIVAKPAGIADWVYNYGNETLILIAFIHVGSHADQLDIFARRFHLAGQGRSLGGENPKGNVFSGLDVKTLARAYNVDPELASKLQNRNDLVEEIVQTGEDFHVLTHALMQKHKPHRRNLRYMDNYNGEVAETFCNFELRHNIDDPDQSDVFNLRGGRVSIVTSFHLPIFGTFKLTAERAVIYDHSMMTPYFNLNSHSVFYVTYGSARVQVADEHGRNVFDGELKSDDVFVLPQNYVIVKETTGPSFEYIAVKTNDKAARTPLAGRISVIRALPDYVVALAFGLTIEEARILKYSREEITLFRPDNSTHLVNSS</sequence>
<evidence type="ECO:0000313" key="7">
    <source>
        <dbReference type="EMBL" id="PON41534.1"/>
    </source>
</evidence>
<reference evidence="8" key="1">
    <citation type="submission" date="2016-06" db="EMBL/GenBank/DDBJ databases">
        <title>Parallel loss of symbiosis genes in relatives of nitrogen-fixing non-legume Parasponia.</title>
        <authorList>
            <person name="Van Velzen R."/>
            <person name="Holmer R."/>
            <person name="Bu F."/>
            <person name="Rutten L."/>
            <person name="Van Zeijl A."/>
            <person name="Liu W."/>
            <person name="Santuari L."/>
            <person name="Cao Q."/>
            <person name="Sharma T."/>
            <person name="Shen D."/>
            <person name="Roswanjaya Y."/>
            <person name="Wardhani T."/>
            <person name="Kalhor M.S."/>
            <person name="Jansen J."/>
            <person name="Van den Hoogen J."/>
            <person name="Gungor B."/>
            <person name="Hartog M."/>
            <person name="Hontelez J."/>
            <person name="Verver J."/>
            <person name="Yang W.-C."/>
            <person name="Schijlen E."/>
            <person name="Repin R."/>
            <person name="Schilthuizen M."/>
            <person name="Schranz E."/>
            <person name="Heidstra R."/>
            <person name="Miyata K."/>
            <person name="Fedorova E."/>
            <person name="Kohlen W."/>
            <person name="Bisseling T."/>
            <person name="Smit S."/>
            <person name="Geurts R."/>
        </authorList>
    </citation>
    <scope>NUCLEOTIDE SEQUENCE [LARGE SCALE GENOMIC DNA]</scope>
    <source>
        <strain evidence="8">cv. WU1-14</strain>
    </source>
</reference>
<evidence type="ECO:0000256" key="5">
    <source>
        <dbReference type="SAM" id="SignalP"/>
    </source>
</evidence>
<protein>
    <submittedName>
        <fullName evidence="7">11-S seed storage protein</fullName>
    </submittedName>
</protein>
<keyword evidence="8" id="KW-1185">Reference proteome</keyword>
<feature type="domain" description="Cupin type-1" evidence="6">
    <location>
        <begin position="302"/>
        <end position="451"/>
    </location>
</feature>
<evidence type="ECO:0000256" key="4">
    <source>
        <dbReference type="ARBA" id="ARBA00023157"/>
    </source>
</evidence>
<comment type="caution">
    <text evidence="7">The sequence shown here is derived from an EMBL/GenBank/DDBJ whole genome shotgun (WGS) entry which is preliminary data.</text>
</comment>
<dbReference type="GO" id="GO:0045735">
    <property type="term" value="F:nutrient reservoir activity"/>
    <property type="evidence" value="ECO:0007669"/>
    <property type="project" value="UniProtKB-KW"/>
</dbReference>
<dbReference type="PANTHER" id="PTHR31189:SF48">
    <property type="entry name" value="LEGUMIN B"/>
    <property type="match status" value="1"/>
</dbReference>
<dbReference type="Gene3D" id="2.60.120.10">
    <property type="entry name" value="Jelly Rolls"/>
    <property type="match status" value="2"/>
</dbReference>
<dbReference type="Proteomes" id="UP000237105">
    <property type="component" value="Unassembled WGS sequence"/>
</dbReference>
<accession>A0A2P5AY93</accession>
<dbReference type="SMART" id="SM00835">
    <property type="entry name" value="Cupin_1"/>
    <property type="match status" value="2"/>
</dbReference>
<dbReference type="InterPro" id="IPR050253">
    <property type="entry name" value="Seed_Storage-Functional"/>
</dbReference>
<evidence type="ECO:0000256" key="2">
    <source>
        <dbReference type="ARBA" id="ARBA00022761"/>
    </source>
</evidence>
<dbReference type="InterPro" id="IPR006045">
    <property type="entry name" value="Cupin_1"/>
</dbReference>
<dbReference type="PANTHER" id="PTHR31189">
    <property type="entry name" value="OS03G0336100 PROTEIN-RELATED"/>
    <property type="match status" value="1"/>
</dbReference>
<dbReference type="InterPro" id="IPR006044">
    <property type="entry name" value="11S_seedstore_pln"/>
</dbReference>
<dbReference type="OrthoDB" id="1903982at2759"/>
<keyword evidence="3" id="KW-0708">Seed storage protein</keyword>
<proteinExistence type="inferred from homology"/>
<organism evidence="7 8">
    <name type="scientific">Parasponia andersonii</name>
    <name type="common">Sponia andersonii</name>
    <dbReference type="NCBI Taxonomy" id="3476"/>
    <lineage>
        <taxon>Eukaryota</taxon>
        <taxon>Viridiplantae</taxon>
        <taxon>Streptophyta</taxon>
        <taxon>Embryophyta</taxon>
        <taxon>Tracheophyta</taxon>
        <taxon>Spermatophyta</taxon>
        <taxon>Magnoliopsida</taxon>
        <taxon>eudicotyledons</taxon>
        <taxon>Gunneridae</taxon>
        <taxon>Pentapetalae</taxon>
        <taxon>rosids</taxon>
        <taxon>fabids</taxon>
        <taxon>Rosales</taxon>
        <taxon>Cannabaceae</taxon>
        <taxon>Parasponia</taxon>
    </lineage>
</organism>
<feature type="chain" id="PRO_5015123907" evidence="5">
    <location>
        <begin position="39"/>
        <end position="475"/>
    </location>
</feature>
<comment type="similarity">
    <text evidence="1">Belongs to the 11S seed storage protein (globulins) family.</text>
</comment>
<dbReference type="CDD" id="cd02243">
    <property type="entry name" value="cupin_11S_legumin_C"/>
    <property type="match status" value="1"/>
</dbReference>